<dbReference type="Gene3D" id="1.10.510.10">
    <property type="entry name" value="Transferase(Phosphotransferase) domain 1"/>
    <property type="match status" value="1"/>
</dbReference>
<keyword evidence="5" id="KW-0808">Transferase</keyword>
<keyword evidence="2" id="KW-0067">ATP-binding</keyword>
<evidence type="ECO:0000313" key="5">
    <source>
        <dbReference type="EMBL" id="KAL0337179.1"/>
    </source>
</evidence>
<organism evidence="5">
    <name type="scientific">Sesamum calycinum</name>
    <dbReference type="NCBI Taxonomy" id="2727403"/>
    <lineage>
        <taxon>Eukaryota</taxon>
        <taxon>Viridiplantae</taxon>
        <taxon>Streptophyta</taxon>
        <taxon>Embryophyta</taxon>
        <taxon>Tracheophyta</taxon>
        <taxon>Spermatophyta</taxon>
        <taxon>Magnoliopsida</taxon>
        <taxon>eudicotyledons</taxon>
        <taxon>Gunneridae</taxon>
        <taxon>Pentapetalae</taxon>
        <taxon>asterids</taxon>
        <taxon>lamiids</taxon>
        <taxon>Lamiales</taxon>
        <taxon>Pedaliaceae</taxon>
        <taxon>Sesamum</taxon>
    </lineage>
</organism>
<dbReference type="EMBL" id="JACGWM010000012">
    <property type="protein sequence ID" value="KAL0337179.1"/>
    <property type="molecule type" value="Genomic_DNA"/>
</dbReference>
<dbReference type="GO" id="GO:0005886">
    <property type="term" value="C:plasma membrane"/>
    <property type="evidence" value="ECO:0007669"/>
    <property type="project" value="TreeGrafter"/>
</dbReference>
<evidence type="ECO:0000259" key="4">
    <source>
        <dbReference type="PROSITE" id="PS50011"/>
    </source>
</evidence>
<keyword evidence="1" id="KW-0547">Nucleotide-binding</keyword>
<accession>A0AAW2N2H8</accession>
<keyword evidence="5" id="KW-0675">Receptor</keyword>
<gene>
    <name evidence="5" type="ORF">Scaly_1993000</name>
</gene>
<reference evidence="5" key="2">
    <citation type="journal article" date="2024" name="Plant">
        <title>Genomic evolution and insights into agronomic trait innovations of Sesamum species.</title>
        <authorList>
            <person name="Miao H."/>
            <person name="Wang L."/>
            <person name="Qu L."/>
            <person name="Liu H."/>
            <person name="Sun Y."/>
            <person name="Le M."/>
            <person name="Wang Q."/>
            <person name="Wei S."/>
            <person name="Zheng Y."/>
            <person name="Lin W."/>
            <person name="Duan Y."/>
            <person name="Cao H."/>
            <person name="Xiong S."/>
            <person name="Wang X."/>
            <person name="Wei L."/>
            <person name="Li C."/>
            <person name="Ma Q."/>
            <person name="Ju M."/>
            <person name="Zhao R."/>
            <person name="Li G."/>
            <person name="Mu C."/>
            <person name="Tian Q."/>
            <person name="Mei H."/>
            <person name="Zhang T."/>
            <person name="Gao T."/>
            <person name="Zhang H."/>
        </authorList>
    </citation>
    <scope>NUCLEOTIDE SEQUENCE</scope>
    <source>
        <strain evidence="5">KEN8</strain>
    </source>
</reference>
<dbReference type="SMART" id="SM00220">
    <property type="entry name" value="S_TKc"/>
    <property type="match status" value="1"/>
</dbReference>
<proteinExistence type="predicted"/>
<protein>
    <submittedName>
        <fullName evidence="5">LRR receptor kinase SERK2</fullName>
    </submittedName>
</protein>
<dbReference type="SUPFAM" id="SSF56112">
    <property type="entry name" value="Protein kinase-like (PK-like)"/>
    <property type="match status" value="1"/>
</dbReference>
<dbReference type="InterPro" id="IPR011009">
    <property type="entry name" value="Kinase-like_dom_sf"/>
</dbReference>
<comment type="caution">
    <text evidence="5">The sequence shown here is derived from an EMBL/GenBank/DDBJ whole genome shotgun (WGS) entry which is preliminary data.</text>
</comment>
<dbReference type="InterPro" id="IPR000719">
    <property type="entry name" value="Prot_kinase_dom"/>
</dbReference>
<evidence type="ECO:0000256" key="2">
    <source>
        <dbReference type="ARBA" id="ARBA00022840"/>
    </source>
</evidence>
<feature type="region of interest" description="Disordered" evidence="3">
    <location>
        <begin position="1"/>
        <end position="24"/>
    </location>
</feature>
<dbReference type="PROSITE" id="PS50011">
    <property type="entry name" value="PROTEIN_KINASE_DOM"/>
    <property type="match status" value="1"/>
</dbReference>
<evidence type="ECO:0000256" key="3">
    <source>
        <dbReference type="SAM" id="MobiDB-lite"/>
    </source>
</evidence>
<keyword evidence="5" id="KW-0418">Kinase</keyword>
<dbReference type="PANTHER" id="PTHR27001:SF931">
    <property type="entry name" value="OS11G0664100 PROTEIN"/>
    <property type="match status" value="1"/>
</dbReference>
<dbReference type="AlphaFoldDB" id="A0AAW2N2H8"/>
<dbReference type="Gene3D" id="3.30.200.20">
    <property type="entry name" value="Phosphorylase Kinase, domain 1"/>
    <property type="match status" value="1"/>
</dbReference>
<dbReference type="PANTHER" id="PTHR27001">
    <property type="entry name" value="OS01G0253100 PROTEIN"/>
    <property type="match status" value="1"/>
</dbReference>
<dbReference type="GO" id="GO:0004672">
    <property type="term" value="F:protein kinase activity"/>
    <property type="evidence" value="ECO:0007669"/>
    <property type="project" value="InterPro"/>
</dbReference>
<feature type="domain" description="Protein kinase" evidence="4">
    <location>
        <begin position="61"/>
        <end position="358"/>
    </location>
</feature>
<dbReference type="GO" id="GO:0005524">
    <property type="term" value="F:ATP binding"/>
    <property type="evidence" value="ECO:0007669"/>
    <property type="project" value="UniProtKB-KW"/>
</dbReference>
<reference evidence="5" key="1">
    <citation type="submission" date="2020-06" db="EMBL/GenBank/DDBJ databases">
        <authorList>
            <person name="Li T."/>
            <person name="Hu X."/>
            <person name="Zhang T."/>
            <person name="Song X."/>
            <person name="Zhang H."/>
            <person name="Dai N."/>
            <person name="Sheng W."/>
            <person name="Hou X."/>
            <person name="Wei L."/>
        </authorList>
    </citation>
    <scope>NUCLEOTIDE SEQUENCE</scope>
    <source>
        <strain evidence="5">KEN8</strain>
        <tissue evidence="5">Leaf</tissue>
    </source>
</reference>
<sequence length="393" mass="44671">MEDERKRKRQTSEQENETEKRKAVAASVINDGLPDTLGAVPEFDPDKEVAYTDLQLFTDNFSEEKRIGRTQFGILYGGKIPQGWRGNDEKDVTVKLWVTESRLPGGGPYHIDPEYLLDRMKDEIRFTSLPFLTHHQIVGERSYCFEVNRLGVVYDVKPLDTVARIMSDKDKFGWRNRVKVALGLARLLKLCHGNAPKYLVRNLSAAHVIVDKDFNPILVDFAMISTYSSGTPTAIGRWLERTDVYTFGVVLLELILKETSFRLMRLIKADHTVTLAEFVCGGYGEELDKALNGEMKHTLVHAYLQRDPDYDADDGTKLTMLALRCVLSLTCRRPTMQEVVEVEVAPQAGFESESESWFSDEFWFSNEYVKPPSAEGNQSKILAKLVVNSWNSD</sequence>
<evidence type="ECO:0000256" key="1">
    <source>
        <dbReference type="ARBA" id="ARBA00022741"/>
    </source>
</evidence>
<name>A0AAW2N2H8_9LAMI</name>